<keyword evidence="7" id="KW-1185">Reference proteome</keyword>
<keyword evidence="3" id="KW-0720">Serine protease</keyword>
<dbReference type="Pfam" id="PF17815">
    <property type="entry name" value="PDZ_3"/>
    <property type="match status" value="1"/>
</dbReference>
<dbReference type="InterPro" id="IPR043504">
    <property type="entry name" value="Peptidase_S1_PA_chymotrypsin"/>
</dbReference>
<gene>
    <name evidence="6" type="primary">htrA_4</name>
    <name evidence="6" type="ORF">I41_32130</name>
</gene>
<keyword evidence="2" id="KW-0378">Hydrolase</keyword>
<feature type="signal peptide" evidence="4">
    <location>
        <begin position="1"/>
        <end position="23"/>
    </location>
</feature>
<keyword evidence="4" id="KW-0732">Signal</keyword>
<dbReference type="GO" id="GO:0006508">
    <property type="term" value="P:proteolysis"/>
    <property type="evidence" value="ECO:0007669"/>
    <property type="project" value="UniProtKB-KW"/>
</dbReference>
<dbReference type="InterPro" id="IPR001940">
    <property type="entry name" value="Peptidase_S1C"/>
</dbReference>
<dbReference type="Gene3D" id="2.40.10.10">
    <property type="entry name" value="Trypsin-like serine proteases"/>
    <property type="match status" value="2"/>
</dbReference>
<evidence type="ECO:0000256" key="3">
    <source>
        <dbReference type="ARBA" id="ARBA00022825"/>
    </source>
</evidence>
<accession>A0A517U068</accession>
<keyword evidence="1 6" id="KW-0645">Protease</keyword>
<feature type="chain" id="PRO_5021991561" evidence="4">
    <location>
        <begin position="24"/>
        <end position="532"/>
    </location>
</feature>
<sequence length="532" mass="58209" precursor="true">MKSLRGCCLPLALSLAWFPNVLYGQELGNEQLESLVPLQEVAEAAEGAIAEVTDKPAAEPETDAAVEAAVVKLNVTSRAPDLFRPWTKAAPSKSSGSGVVIAGPRILTNAHVVMHASEVLVQLRQGGDQLRGKVTAIAPGIDLAIVELLDASGLDGITPLLLAAELPMPKSHISVYGYPTGGDDLSVTAGTVSRIEFTGYNFGTWGTRVQVDAALNPGNSGGPAIQDGKIVGLVFSKIQEADNIGYLIPPEEIESFLKDASDGEYDGNPQMFDSYQTAENEALRAFLDMPKEMTGIAIAEPYKDGDDYPLKRWDVITHVGPHAIDNQGYVEVREGLRLKFQYYVPKLANNGKIELTVVRDGKSQVVHAPVAPDRELLIPTLKDRYPEYFIYGPIVFEPVTQEYVRGLGGQGVSMLMALDSPILKRLYEAPEEPGEELVVVATRLFPHPITKGYDNRPLGVIKSVNGVEIKNLRQLGELLRDSKDEFLRFEMADRNESLVFRRSEIGEATEQILTDEGIRFQASQQLRDIWED</sequence>
<dbReference type="Gene3D" id="3.20.190.20">
    <property type="match status" value="1"/>
</dbReference>
<proteinExistence type="predicted"/>
<reference evidence="6 7" key="1">
    <citation type="submission" date="2019-02" db="EMBL/GenBank/DDBJ databases">
        <title>Deep-cultivation of Planctomycetes and their phenomic and genomic characterization uncovers novel biology.</title>
        <authorList>
            <person name="Wiegand S."/>
            <person name="Jogler M."/>
            <person name="Boedeker C."/>
            <person name="Pinto D."/>
            <person name="Vollmers J."/>
            <person name="Rivas-Marin E."/>
            <person name="Kohn T."/>
            <person name="Peeters S.H."/>
            <person name="Heuer A."/>
            <person name="Rast P."/>
            <person name="Oberbeckmann S."/>
            <person name="Bunk B."/>
            <person name="Jeske O."/>
            <person name="Meyerdierks A."/>
            <person name="Storesund J.E."/>
            <person name="Kallscheuer N."/>
            <person name="Luecker S."/>
            <person name="Lage O.M."/>
            <person name="Pohl T."/>
            <person name="Merkel B.J."/>
            <person name="Hornburger P."/>
            <person name="Mueller R.-W."/>
            <person name="Bruemmer F."/>
            <person name="Labrenz M."/>
            <person name="Spormann A.M."/>
            <person name="Op den Camp H."/>
            <person name="Overmann J."/>
            <person name="Amann R."/>
            <person name="Jetten M.S.M."/>
            <person name="Mascher T."/>
            <person name="Medema M.H."/>
            <person name="Devos D.P."/>
            <person name="Kaster A.-K."/>
            <person name="Ovreas L."/>
            <person name="Rohde M."/>
            <person name="Galperin M.Y."/>
            <person name="Jogler C."/>
        </authorList>
    </citation>
    <scope>NUCLEOTIDE SEQUENCE [LARGE SCALE GENOMIC DNA]</scope>
    <source>
        <strain evidence="6 7">I41</strain>
    </source>
</reference>
<evidence type="ECO:0000259" key="5">
    <source>
        <dbReference type="Pfam" id="PF17815"/>
    </source>
</evidence>
<dbReference type="Pfam" id="PF13365">
    <property type="entry name" value="Trypsin_2"/>
    <property type="match status" value="1"/>
</dbReference>
<dbReference type="PRINTS" id="PR00834">
    <property type="entry name" value="PROTEASES2C"/>
</dbReference>
<evidence type="ECO:0000313" key="6">
    <source>
        <dbReference type="EMBL" id="QDT74020.1"/>
    </source>
</evidence>
<organism evidence="6 7">
    <name type="scientific">Lacipirellula limnantheis</name>
    <dbReference type="NCBI Taxonomy" id="2528024"/>
    <lineage>
        <taxon>Bacteria</taxon>
        <taxon>Pseudomonadati</taxon>
        <taxon>Planctomycetota</taxon>
        <taxon>Planctomycetia</taxon>
        <taxon>Pirellulales</taxon>
        <taxon>Lacipirellulaceae</taxon>
        <taxon>Lacipirellula</taxon>
    </lineage>
</organism>
<dbReference type="InterPro" id="IPR009003">
    <property type="entry name" value="Peptidase_S1_PA"/>
</dbReference>
<dbReference type="OrthoDB" id="9758917at2"/>
<dbReference type="InterPro" id="IPR041517">
    <property type="entry name" value="DEGP_PDZ"/>
</dbReference>
<dbReference type="Gene3D" id="2.30.42.10">
    <property type="match status" value="1"/>
</dbReference>
<dbReference type="InterPro" id="IPR046449">
    <property type="entry name" value="DEGP_PDZ_sf"/>
</dbReference>
<dbReference type="PANTHER" id="PTHR45980:SF9">
    <property type="entry name" value="PROTEASE DO-LIKE 10, MITOCHONDRIAL-RELATED"/>
    <property type="match status" value="1"/>
</dbReference>
<dbReference type="AlphaFoldDB" id="A0A517U068"/>
<name>A0A517U068_9BACT</name>
<feature type="domain" description="Protease Do-like PDZ" evidence="5">
    <location>
        <begin position="381"/>
        <end position="524"/>
    </location>
</feature>
<dbReference type="InterPro" id="IPR036034">
    <property type="entry name" value="PDZ_sf"/>
</dbReference>
<dbReference type="GO" id="GO:0004252">
    <property type="term" value="F:serine-type endopeptidase activity"/>
    <property type="evidence" value="ECO:0007669"/>
    <property type="project" value="InterPro"/>
</dbReference>
<dbReference type="PANTHER" id="PTHR45980">
    <property type="match status" value="1"/>
</dbReference>
<dbReference type="EMBL" id="CP036339">
    <property type="protein sequence ID" value="QDT74020.1"/>
    <property type="molecule type" value="Genomic_DNA"/>
</dbReference>
<dbReference type="RefSeq" id="WP_145433811.1">
    <property type="nucleotide sequence ID" value="NZ_CP036339.1"/>
</dbReference>
<evidence type="ECO:0000256" key="1">
    <source>
        <dbReference type="ARBA" id="ARBA00022670"/>
    </source>
</evidence>
<evidence type="ECO:0000256" key="2">
    <source>
        <dbReference type="ARBA" id="ARBA00022801"/>
    </source>
</evidence>
<evidence type="ECO:0000313" key="7">
    <source>
        <dbReference type="Proteomes" id="UP000317909"/>
    </source>
</evidence>
<dbReference type="SUPFAM" id="SSF50494">
    <property type="entry name" value="Trypsin-like serine proteases"/>
    <property type="match status" value="1"/>
</dbReference>
<dbReference type="Proteomes" id="UP000317909">
    <property type="component" value="Chromosome"/>
</dbReference>
<protein>
    <submittedName>
        <fullName evidence="6">Serine protease HtrA</fullName>
    </submittedName>
</protein>
<dbReference type="KEGG" id="llh:I41_32130"/>
<evidence type="ECO:0000256" key="4">
    <source>
        <dbReference type="SAM" id="SignalP"/>
    </source>
</evidence>